<feature type="transmembrane region" description="Helical" evidence="1">
    <location>
        <begin position="369"/>
        <end position="390"/>
    </location>
</feature>
<name>A0ABS7DR26_9FIRM</name>
<keyword evidence="1" id="KW-0812">Transmembrane</keyword>
<dbReference type="InterPro" id="IPR018580">
    <property type="entry name" value="Uncharacterised_YfhO"/>
</dbReference>
<dbReference type="Proteomes" id="UP000719942">
    <property type="component" value="Unassembled WGS sequence"/>
</dbReference>
<feature type="transmembrane region" description="Helical" evidence="1">
    <location>
        <begin position="7"/>
        <end position="27"/>
    </location>
</feature>
<dbReference type="PANTHER" id="PTHR38454:SF1">
    <property type="entry name" value="INTEGRAL MEMBRANE PROTEIN"/>
    <property type="match status" value="1"/>
</dbReference>
<dbReference type="PANTHER" id="PTHR38454">
    <property type="entry name" value="INTEGRAL MEMBRANE PROTEIN-RELATED"/>
    <property type="match status" value="1"/>
</dbReference>
<dbReference type="RefSeq" id="WP_219966144.1">
    <property type="nucleotide sequence ID" value="NZ_JAGFNZ010000005.1"/>
</dbReference>
<feature type="transmembrane region" description="Helical" evidence="1">
    <location>
        <begin position="155"/>
        <end position="173"/>
    </location>
</feature>
<dbReference type="EMBL" id="JAGFNZ010000005">
    <property type="protein sequence ID" value="MBW7573754.1"/>
    <property type="molecule type" value="Genomic_DNA"/>
</dbReference>
<feature type="transmembrane region" description="Helical" evidence="1">
    <location>
        <begin position="339"/>
        <end position="357"/>
    </location>
</feature>
<feature type="transmembrane region" description="Helical" evidence="1">
    <location>
        <begin position="224"/>
        <end position="244"/>
    </location>
</feature>
<evidence type="ECO:0000256" key="1">
    <source>
        <dbReference type="SAM" id="Phobius"/>
    </source>
</evidence>
<evidence type="ECO:0000313" key="3">
    <source>
        <dbReference type="Proteomes" id="UP000719942"/>
    </source>
</evidence>
<sequence length="888" mass="100072">MQMKRTASFLLAPVSVMFIMLSVFFVGRMFPFGYNTLSWCDMNQQVIPFLMDFKDILSGKANMFLNMQNAGGMSFWGVFLFFISSPFSLLVAFVNKADFYLFMNILVLLKMMTCALTASVFFHFRFKHLGMLQNTAISVMYAFCGYTMFYYQNQVWLDVMYLFPILLIGLIKLTEEGNILLYVLSFSAILTVNFYLSYMVSVFLMLSAGVYVCFFAKKGIRRKNILLLGISTLITALITCVVWLPSLMQYVASARTGNLFTSLRVGGLISRLDTTFPVILCSGAIFSALILYLLFASQLRPKIGFPFIIFLLTVIPVFIEPINKMWQTGNYQAFPVRYGYITIFFGLILFAALLSEINQENRLASSNSISVFGGMLAVSAVFLAECLIFYKEYDVVTVYTETLWGNSASFRFILLFSLAAGLAYLVLLLLYKFNLMSRIAFSVLLCVMVVLECVFNSGIYIASSANNGEAQSSVIDLSERIPDDSFYRVKTEEKYFDVNLMGSLGYNTLSHYTSLTGQDFMFTMKKLGYSSYWMEVNSNGGTKLTDAIMGNRYTILRKGTAISGEKQIYQNEKYEIRETDDTLPVGFVIHADQIGAFKTLPDTTRLKTQQFLFESLFHTKDKLFTYYEPTVFNNIAYSSDNKYSLTYPDNSAEGSIVYRIPVEGTETLYFDCFDRLSNSLIEHINSSFNILVNGLTVQDDYPNQSNNGILNLGTYRNQTVEVEIQVLKEVNAKSFGIAGLQDDVLKKAVGTTATAQLKQSGNKIIGTADAADDRSYLFLPVTDDKGYTATVNGNQANIYSVLDSMMAIKLNKGKNEISVSYIPPGFQLGISLSVLGIVIFILFLILLKRGFYQKIQFLEIPATVLFALLCIGVFAAVYIFPLIIFYWR</sequence>
<dbReference type="Pfam" id="PF09586">
    <property type="entry name" value="YfhO"/>
    <property type="match status" value="1"/>
</dbReference>
<feature type="transmembrane region" description="Helical" evidence="1">
    <location>
        <begin position="130"/>
        <end position="148"/>
    </location>
</feature>
<keyword evidence="3" id="KW-1185">Reference proteome</keyword>
<keyword evidence="1" id="KW-0472">Membrane</keyword>
<organism evidence="2 3">
    <name type="scientific">Caproiciproducens faecalis</name>
    <dbReference type="NCBI Taxonomy" id="2820301"/>
    <lineage>
        <taxon>Bacteria</taxon>
        <taxon>Bacillati</taxon>
        <taxon>Bacillota</taxon>
        <taxon>Clostridia</taxon>
        <taxon>Eubacteriales</taxon>
        <taxon>Acutalibacteraceae</taxon>
        <taxon>Caproiciproducens</taxon>
    </lineage>
</organism>
<keyword evidence="1" id="KW-1133">Transmembrane helix</keyword>
<feature type="transmembrane region" description="Helical" evidence="1">
    <location>
        <begin position="303"/>
        <end position="319"/>
    </location>
</feature>
<evidence type="ECO:0000313" key="2">
    <source>
        <dbReference type="EMBL" id="MBW7573754.1"/>
    </source>
</evidence>
<feature type="transmembrane region" description="Helical" evidence="1">
    <location>
        <begin position="443"/>
        <end position="462"/>
    </location>
</feature>
<gene>
    <name evidence="2" type="ORF">J5W02_13130</name>
</gene>
<reference evidence="2 3" key="1">
    <citation type="submission" date="2021-03" db="EMBL/GenBank/DDBJ databases">
        <title>Caproiciproducens sp. nov. isolated from feces of cow.</title>
        <authorList>
            <person name="Choi J.-Y."/>
        </authorList>
    </citation>
    <scope>NUCLEOTIDE SEQUENCE [LARGE SCALE GENOMIC DNA]</scope>
    <source>
        <strain evidence="2 3">AGMB10547</strain>
    </source>
</reference>
<feature type="transmembrane region" description="Helical" evidence="1">
    <location>
        <begin position="101"/>
        <end position="124"/>
    </location>
</feature>
<feature type="transmembrane region" description="Helical" evidence="1">
    <location>
        <begin position="179"/>
        <end position="212"/>
    </location>
</feature>
<feature type="transmembrane region" description="Helical" evidence="1">
    <location>
        <begin position="73"/>
        <end position="94"/>
    </location>
</feature>
<feature type="transmembrane region" description="Helical" evidence="1">
    <location>
        <begin position="826"/>
        <end position="847"/>
    </location>
</feature>
<feature type="transmembrane region" description="Helical" evidence="1">
    <location>
        <begin position="276"/>
        <end position="296"/>
    </location>
</feature>
<feature type="transmembrane region" description="Helical" evidence="1">
    <location>
        <begin position="410"/>
        <end position="431"/>
    </location>
</feature>
<accession>A0ABS7DR26</accession>
<comment type="caution">
    <text evidence="2">The sequence shown here is derived from an EMBL/GenBank/DDBJ whole genome shotgun (WGS) entry which is preliminary data.</text>
</comment>
<feature type="transmembrane region" description="Helical" evidence="1">
    <location>
        <begin position="859"/>
        <end position="887"/>
    </location>
</feature>
<proteinExistence type="predicted"/>
<protein>
    <submittedName>
        <fullName evidence="2">YfhO family protein</fullName>
    </submittedName>
</protein>